<dbReference type="CDD" id="cd00093">
    <property type="entry name" value="HTH_XRE"/>
    <property type="match status" value="1"/>
</dbReference>
<protein>
    <submittedName>
        <fullName evidence="2">SPBc2 prophage-derived uncharacterized HTH-type transcriptional regulator yonR</fullName>
    </submittedName>
</protein>
<dbReference type="InterPro" id="IPR010982">
    <property type="entry name" value="Lambda_DNA-bd_dom_sf"/>
</dbReference>
<proteinExistence type="predicted"/>
<name>A0ABN7S4F2_THEXY</name>
<feature type="domain" description="HTH cro/C1-type" evidence="1">
    <location>
        <begin position="1"/>
        <end position="38"/>
    </location>
</feature>
<dbReference type="Pfam" id="PF01381">
    <property type="entry name" value="HTH_3"/>
    <property type="match status" value="1"/>
</dbReference>
<comment type="caution">
    <text evidence="2">The sequence shown here is derived from an EMBL/GenBank/DDBJ whole genome shotgun (WGS) entry which is preliminary data.</text>
</comment>
<evidence type="ECO:0000259" key="1">
    <source>
        <dbReference type="PROSITE" id="PS50943"/>
    </source>
</evidence>
<dbReference type="EMBL" id="CAJRAY010000073">
    <property type="protein sequence ID" value="CAG5090350.1"/>
    <property type="molecule type" value="Genomic_DNA"/>
</dbReference>
<evidence type="ECO:0000313" key="3">
    <source>
        <dbReference type="Proteomes" id="UP000681526"/>
    </source>
</evidence>
<dbReference type="InterPro" id="IPR001387">
    <property type="entry name" value="Cro/C1-type_HTH"/>
</dbReference>
<evidence type="ECO:0000313" key="2">
    <source>
        <dbReference type="EMBL" id="CAG5090350.1"/>
    </source>
</evidence>
<accession>A0ABN7S4F2</accession>
<dbReference type="SUPFAM" id="SSF47413">
    <property type="entry name" value="lambda repressor-like DNA-binding domains"/>
    <property type="match status" value="1"/>
</dbReference>
<dbReference type="PROSITE" id="PS50943">
    <property type="entry name" value="HTH_CROC1"/>
    <property type="match status" value="1"/>
</dbReference>
<reference evidence="2 3" key="1">
    <citation type="submission" date="2021-04" db="EMBL/GenBank/DDBJ databases">
        <authorList>
            <person name="Rakotoarivonina H."/>
        </authorList>
    </citation>
    <scope>NUCLEOTIDE SEQUENCE [LARGE SCALE GENOMIC DNA]</scope>
    <source>
        <strain evidence="2 3">XE</strain>
    </source>
</reference>
<sequence length="89" mass="10317">MSGFHYSYIGGVERGERNISLENLVKIAIALELEPKAFFEFDLPVRQPPSDKKDAALQEVISILKGKDIRYFQMTKRLLVEIFKTFPRQ</sequence>
<dbReference type="Proteomes" id="UP000681526">
    <property type="component" value="Unassembled WGS sequence"/>
</dbReference>
<dbReference type="Gene3D" id="1.10.260.40">
    <property type="entry name" value="lambda repressor-like DNA-binding domains"/>
    <property type="match status" value="1"/>
</dbReference>
<keyword evidence="3" id="KW-1185">Reference proteome</keyword>
<organism evidence="2 3">
    <name type="scientific">Thermobacillus xylanilyticus</name>
    <dbReference type="NCBI Taxonomy" id="76633"/>
    <lineage>
        <taxon>Bacteria</taxon>
        <taxon>Bacillati</taxon>
        <taxon>Bacillota</taxon>
        <taxon>Bacilli</taxon>
        <taxon>Bacillales</taxon>
        <taxon>Paenibacillaceae</taxon>
        <taxon>Thermobacillus</taxon>
    </lineage>
</organism>
<gene>
    <name evidence="2" type="primary">txxe 1797-yonR</name>
    <name evidence="2" type="ORF">TXXE_14015</name>
</gene>